<dbReference type="EMBL" id="JADCNM010000135">
    <property type="protein sequence ID" value="KAG0450149.1"/>
    <property type="molecule type" value="Genomic_DNA"/>
</dbReference>
<comment type="caution">
    <text evidence="2">The sequence shown here is derived from an EMBL/GenBank/DDBJ whole genome shotgun (WGS) entry which is preliminary data.</text>
</comment>
<accession>A0A835PDR3</accession>
<protein>
    <submittedName>
        <fullName evidence="2">Uncharacterized protein</fullName>
    </submittedName>
</protein>
<name>A0A835PDR3_VANPL</name>
<gene>
    <name evidence="2" type="ORF">HPP92_026898</name>
</gene>
<feature type="compositionally biased region" description="Basic residues" evidence="1">
    <location>
        <begin position="42"/>
        <end position="53"/>
    </location>
</feature>
<feature type="compositionally biased region" description="Basic and acidic residues" evidence="1">
    <location>
        <begin position="9"/>
        <end position="41"/>
    </location>
</feature>
<dbReference type="Proteomes" id="UP000639772">
    <property type="component" value="Unassembled WGS sequence"/>
</dbReference>
<organism evidence="2 3">
    <name type="scientific">Vanilla planifolia</name>
    <name type="common">Vanilla</name>
    <dbReference type="NCBI Taxonomy" id="51239"/>
    <lineage>
        <taxon>Eukaryota</taxon>
        <taxon>Viridiplantae</taxon>
        <taxon>Streptophyta</taxon>
        <taxon>Embryophyta</taxon>
        <taxon>Tracheophyta</taxon>
        <taxon>Spermatophyta</taxon>
        <taxon>Magnoliopsida</taxon>
        <taxon>Liliopsida</taxon>
        <taxon>Asparagales</taxon>
        <taxon>Orchidaceae</taxon>
        <taxon>Vanilloideae</taxon>
        <taxon>Vanilleae</taxon>
        <taxon>Vanilla</taxon>
    </lineage>
</organism>
<evidence type="ECO:0000313" key="2">
    <source>
        <dbReference type="EMBL" id="KAG0450149.1"/>
    </source>
</evidence>
<reference evidence="2 3" key="1">
    <citation type="journal article" date="2020" name="Nat. Food">
        <title>A phased Vanilla planifolia genome enables genetic improvement of flavour and production.</title>
        <authorList>
            <person name="Hasing T."/>
            <person name="Tang H."/>
            <person name="Brym M."/>
            <person name="Khazi F."/>
            <person name="Huang T."/>
            <person name="Chambers A.H."/>
        </authorList>
    </citation>
    <scope>NUCLEOTIDE SEQUENCE [LARGE SCALE GENOMIC DNA]</scope>
    <source>
        <tissue evidence="2">Leaf</tissue>
    </source>
</reference>
<evidence type="ECO:0000256" key="1">
    <source>
        <dbReference type="SAM" id="MobiDB-lite"/>
    </source>
</evidence>
<dbReference type="AlphaFoldDB" id="A0A835PDR3"/>
<evidence type="ECO:0000313" key="3">
    <source>
        <dbReference type="Proteomes" id="UP000639772"/>
    </source>
</evidence>
<feature type="region of interest" description="Disordered" evidence="1">
    <location>
        <begin position="1"/>
        <end position="53"/>
    </location>
</feature>
<proteinExistence type="predicted"/>
<sequence>MARKGRKQKKEEDLLRKEGRIKLKGATEKKNRDDENQDKSLTRNRGRKSSKGD</sequence>